<protein>
    <recommendedName>
        <fullName evidence="1">MYM-type domain-containing protein</fullName>
    </recommendedName>
</protein>
<accession>A0AB38ZMI9</accession>
<dbReference type="GO" id="GO:0008270">
    <property type="term" value="F:zinc ion binding"/>
    <property type="evidence" value="ECO:0007669"/>
    <property type="project" value="InterPro"/>
</dbReference>
<evidence type="ECO:0000259" key="1">
    <source>
        <dbReference type="Pfam" id="PF06467"/>
    </source>
</evidence>
<reference evidence="2" key="1">
    <citation type="submission" date="2024-01" db="EMBL/GenBank/DDBJ databases">
        <title>Genomic and biogeographic characterisation of Mantoniella tinhauana virus 1, the first discovered Mantoniella-infecting prasinovirus.</title>
        <authorList>
            <person name="Rey Redondo E."/>
            <person name="Yung C.C.M."/>
        </authorList>
    </citation>
    <scope>NUCLEOTIDE SEQUENCE</scope>
    <source>
        <strain evidence="2">Lau Fau Shan</strain>
    </source>
</reference>
<proteinExistence type="predicted"/>
<feature type="domain" description="MYM-type" evidence="1">
    <location>
        <begin position="3"/>
        <end position="43"/>
    </location>
</feature>
<dbReference type="Pfam" id="PF06467">
    <property type="entry name" value="zf-FCS"/>
    <property type="match status" value="1"/>
</dbReference>
<sequence length="169" mass="19560">MWCWWCCHDFETAPLSMPFKHDERRDTFKTMGHFCSWSCMKSYAIEKFGLTRGGIICGNIVMMRKKMYNQIGSIEPAPSRLRLKEFGGDLDIETFRKKQTVDRGVRVKEVETEPYKDNVIPLVSNTKKMDEINNASMSNNALKLKRNKPLKRVHNNLESALGLIITPKT</sequence>
<evidence type="ECO:0000313" key="2">
    <source>
        <dbReference type="EMBL" id="XAO13539.1"/>
    </source>
</evidence>
<name>A0AB38ZMI9_9VIRU</name>
<organism evidence="2">
    <name type="scientific">Mantoniella tinhauana virus 1</name>
    <dbReference type="NCBI Taxonomy" id="3111543"/>
    <lineage>
        <taxon>Viruses</taxon>
    </lineage>
</organism>
<dbReference type="InterPro" id="IPR010507">
    <property type="entry name" value="Znf_MYM"/>
</dbReference>
<dbReference type="EMBL" id="PP130629">
    <property type="protein sequence ID" value="XAO13539.1"/>
    <property type="molecule type" value="Genomic_DNA"/>
</dbReference>